<evidence type="ECO:0000256" key="3">
    <source>
        <dbReference type="ARBA" id="ARBA00022525"/>
    </source>
</evidence>
<dbReference type="OrthoDB" id="958254at2759"/>
<reference evidence="6" key="1">
    <citation type="journal article" date="2022" name="Front. Genet.">
        <title>Chromosome-Scale Assembly of the Dendrobium nobile Genome Provides Insights Into the Molecular Mechanism of the Biosynthesis of the Medicinal Active Ingredient of Dendrobium.</title>
        <authorList>
            <person name="Xu Q."/>
            <person name="Niu S.-C."/>
            <person name="Li K.-L."/>
            <person name="Zheng P.-J."/>
            <person name="Zhang X.-J."/>
            <person name="Jia Y."/>
            <person name="Liu Y."/>
            <person name="Niu Y.-X."/>
            <person name="Yu L.-H."/>
            <person name="Chen D.-F."/>
            <person name="Zhang G.-Q."/>
        </authorList>
    </citation>
    <scope>NUCLEOTIDE SEQUENCE</scope>
    <source>
        <tissue evidence="6">Leaf</tissue>
    </source>
</reference>
<name>A0A8T3B4B3_DENNO</name>
<dbReference type="PANTHER" id="PTHR13234:SF8">
    <property type="entry name" value="GAMMA-INTERFERON-INDUCIBLE LYSOSOMAL THIOL REDUCTASE"/>
    <property type="match status" value="1"/>
</dbReference>
<evidence type="ECO:0000256" key="2">
    <source>
        <dbReference type="ARBA" id="ARBA00005679"/>
    </source>
</evidence>
<protein>
    <recommendedName>
        <fullName evidence="8">Gamma-interferon-inducible lysosomal thiol reductase</fullName>
    </recommendedName>
</protein>
<keyword evidence="5" id="KW-0325">Glycoprotein</keyword>
<sequence length="165" mass="19111">MLVKGELKTSSCTFYEKHGPSECFQNTVEACVINSWPDVEMHHLTVIFIYCVENLVLANKYNDWESCFQKTGLDPHPLVNCYNSGHGQEVELQYAAQTNALQPSHRYVPWVVVNGLPLYDDYDNFETYICKSFHGELPSARRRPSLKIPQQMKVKRPDRWCVKLP</sequence>
<dbReference type="PANTHER" id="PTHR13234">
    <property type="entry name" value="GAMMA-INTERFERON INDUCIBLE LYSOSOMAL THIOL REDUCTASE GILT"/>
    <property type="match status" value="1"/>
</dbReference>
<keyword evidence="7" id="KW-1185">Reference proteome</keyword>
<evidence type="ECO:0000256" key="4">
    <source>
        <dbReference type="ARBA" id="ARBA00022729"/>
    </source>
</evidence>
<accession>A0A8T3B4B3</accession>
<dbReference type="SMR" id="A0A8T3B4B3"/>
<gene>
    <name evidence="6" type="ORF">KFK09_014437</name>
</gene>
<proteinExistence type="inferred from homology"/>
<dbReference type="Proteomes" id="UP000829196">
    <property type="component" value="Unassembled WGS sequence"/>
</dbReference>
<evidence type="ECO:0000256" key="5">
    <source>
        <dbReference type="ARBA" id="ARBA00023180"/>
    </source>
</evidence>
<dbReference type="AlphaFoldDB" id="A0A8T3B4B3"/>
<comment type="caution">
    <text evidence="6">The sequence shown here is derived from an EMBL/GenBank/DDBJ whole genome shotgun (WGS) entry which is preliminary data.</text>
</comment>
<keyword evidence="3" id="KW-0964">Secreted</keyword>
<comment type="subcellular location">
    <subcellularLocation>
        <location evidence="1">Secreted</location>
    </subcellularLocation>
</comment>
<dbReference type="EMBL" id="JAGYWB010000011">
    <property type="protein sequence ID" value="KAI0503503.1"/>
    <property type="molecule type" value="Genomic_DNA"/>
</dbReference>
<evidence type="ECO:0000256" key="1">
    <source>
        <dbReference type="ARBA" id="ARBA00004613"/>
    </source>
</evidence>
<evidence type="ECO:0000313" key="7">
    <source>
        <dbReference type="Proteomes" id="UP000829196"/>
    </source>
</evidence>
<comment type="similarity">
    <text evidence="2">Belongs to the GILT family.</text>
</comment>
<evidence type="ECO:0008006" key="8">
    <source>
        <dbReference type="Google" id="ProtNLM"/>
    </source>
</evidence>
<organism evidence="6 7">
    <name type="scientific">Dendrobium nobile</name>
    <name type="common">Orchid</name>
    <dbReference type="NCBI Taxonomy" id="94219"/>
    <lineage>
        <taxon>Eukaryota</taxon>
        <taxon>Viridiplantae</taxon>
        <taxon>Streptophyta</taxon>
        <taxon>Embryophyta</taxon>
        <taxon>Tracheophyta</taxon>
        <taxon>Spermatophyta</taxon>
        <taxon>Magnoliopsida</taxon>
        <taxon>Liliopsida</taxon>
        <taxon>Asparagales</taxon>
        <taxon>Orchidaceae</taxon>
        <taxon>Epidendroideae</taxon>
        <taxon>Malaxideae</taxon>
        <taxon>Dendrobiinae</taxon>
        <taxon>Dendrobium</taxon>
    </lineage>
</organism>
<dbReference type="GO" id="GO:0016671">
    <property type="term" value="F:oxidoreductase activity, acting on a sulfur group of donors, disulfide as acceptor"/>
    <property type="evidence" value="ECO:0007669"/>
    <property type="project" value="InterPro"/>
</dbReference>
<dbReference type="Pfam" id="PF03227">
    <property type="entry name" value="GILT"/>
    <property type="match status" value="1"/>
</dbReference>
<evidence type="ECO:0000313" key="6">
    <source>
        <dbReference type="EMBL" id="KAI0503503.1"/>
    </source>
</evidence>
<dbReference type="InterPro" id="IPR004911">
    <property type="entry name" value="Interferon-induced_GILT"/>
</dbReference>
<keyword evidence="4" id="KW-0732">Signal</keyword>
<dbReference type="GO" id="GO:0005576">
    <property type="term" value="C:extracellular region"/>
    <property type="evidence" value="ECO:0007669"/>
    <property type="project" value="UniProtKB-SubCell"/>
</dbReference>